<dbReference type="InterPro" id="IPR001040">
    <property type="entry name" value="TIF_eIF_4E"/>
</dbReference>
<evidence type="ECO:0000313" key="12">
    <source>
        <dbReference type="EnsemblPlants" id="ORUFI01G48820.1"/>
    </source>
</evidence>
<feature type="region of interest" description="Disordered" evidence="11">
    <location>
        <begin position="1"/>
        <end position="52"/>
    </location>
</feature>
<name>A0A0E0N853_ORYRU</name>
<feature type="region of interest" description="Disordered" evidence="11">
    <location>
        <begin position="274"/>
        <end position="327"/>
    </location>
</feature>
<dbReference type="Gene3D" id="3.30.760.10">
    <property type="entry name" value="RNA Cap, Translation Initiation Factor Eif4e"/>
    <property type="match status" value="1"/>
</dbReference>
<dbReference type="GO" id="GO:0016281">
    <property type="term" value="C:eukaryotic translation initiation factor 4F complex"/>
    <property type="evidence" value="ECO:0007669"/>
    <property type="project" value="TreeGrafter"/>
</dbReference>
<dbReference type="PANTHER" id="PTHR11960">
    <property type="entry name" value="EUKARYOTIC TRANSLATION INITIATION FACTOR 4E RELATED"/>
    <property type="match status" value="1"/>
</dbReference>
<reference evidence="12" key="2">
    <citation type="submission" date="2015-06" db="UniProtKB">
        <authorList>
            <consortium name="EnsemblPlants"/>
        </authorList>
    </citation>
    <scope>IDENTIFICATION</scope>
</reference>
<dbReference type="InterPro" id="IPR023398">
    <property type="entry name" value="TIF_eIF4e-like"/>
</dbReference>
<keyword evidence="6" id="KW-1015">Disulfide bond</keyword>
<evidence type="ECO:0000256" key="10">
    <source>
        <dbReference type="ARBA" id="ARBA00041713"/>
    </source>
</evidence>
<dbReference type="GO" id="GO:0006417">
    <property type="term" value="P:regulation of translation"/>
    <property type="evidence" value="ECO:0007669"/>
    <property type="project" value="UniProtKB-KW"/>
</dbReference>
<keyword evidence="4" id="KW-0694">RNA-binding</keyword>
<evidence type="ECO:0000256" key="5">
    <source>
        <dbReference type="ARBA" id="ARBA00022917"/>
    </source>
</evidence>
<evidence type="ECO:0000256" key="11">
    <source>
        <dbReference type="SAM" id="MobiDB-lite"/>
    </source>
</evidence>
<evidence type="ECO:0000256" key="6">
    <source>
        <dbReference type="ARBA" id="ARBA00023157"/>
    </source>
</evidence>
<dbReference type="eggNOG" id="KOG1670">
    <property type="taxonomic scope" value="Eukaryota"/>
</dbReference>
<keyword evidence="2" id="KW-0396">Initiation factor</keyword>
<dbReference type="InterPro" id="IPR011042">
    <property type="entry name" value="6-blade_b-propeller_TolB-like"/>
</dbReference>
<evidence type="ECO:0000256" key="1">
    <source>
        <dbReference type="ARBA" id="ARBA00009860"/>
    </source>
</evidence>
<dbReference type="Proteomes" id="UP000008022">
    <property type="component" value="Unassembled WGS sequence"/>
</dbReference>
<dbReference type="InterPro" id="IPR019770">
    <property type="entry name" value="TIF_eIF_4E_CS"/>
</dbReference>
<feature type="compositionally biased region" description="Low complexity" evidence="11">
    <location>
        <begin position="285"/>
        <end position="312"/>
    </location>
</feature>
<keyword evidence="13" id="KW-1185">Reference proteome</keyword>
<dbReference type="GO" id="GO:0000340">
    <property type="term" value="F:RNA 7-methylguanosine cap binding"/>
    <property type="evidence" value="ECO:0007669"/>
    <property type="project" value="TreeGrafter"/>
</dbReference>
<evidence type="ECO:0000256" key="3">
    <source>
        <dbReference type="ARBA" id="ARBA00022845"/>
    </source>
</evidence>
<accession>A0A0E0N853</accession>
<feature type="compositionally biased region" description="Acidic residues" evidence="11">
    <location>
        <begin position="25"/>
        <end position="37"/>
    </location>
</feature>
<keyword evidence="5" id="KW-0648">Protein biosynthesis</keyword>
<sequence length="442" mass="49909">MAEEHETRPPSAGRPPSSGRGRADDADEREEGEIADDDSGHAPPQANPAAPHPLEHAWTFWFDNPQGKSKQATWGSSIRPIHTFSTVEDFWSLYNNIHHPSKLVMGADFHCFKNKIEPKWEDPICANGGKWTFSCGRGKSDTMWLHTLLAMIGEQFDYGDEICGAVVSVRGKQERIAIWTKNAANEAAQISIGKQWKEFLDYKDSIGFIVHDDAKKMDKGLKNRYTNHLIQRLKIVADPPLRTRVLLSPFLTRILPITLLTRILLSLARRRRRTLTPPPSPYPAPSAIATPPRQQRPSLLRRPASPTSSISSAPPPKPISPVRIATDGRSPICSASVDLSRPHRHRRPPLPISSVPKDRVKLLTNLWGNYSIPKDNPYTDDSDLELEVWALGLRNPWRCSFDSARPSYFYCADIGQRLISIDQLRRGPCCQSESFQIIWYYM</sequence>
<dbReference type="PROSITE" id="PS00813">
    <property type="entry name" value="IF4E"/>
    <property type="match status" value="1"/>
</dbReference>
<evidence type="ECO:0000256" key="9">
    <source>
        <dbReference type="ARBA" id="ARBA00032656"/>
    </source>
</evidence>
<reference evidence="13" key="1">
    <citation type="submission" date="2013-06" db="EMBL/GenBank/DDBJ databases">
        <authorList>
            <person name="Zhao Q."/>
        </authorList>
    </citation>
    <scope>NUCLEOTIDE SEQUENCE</scope>
    <source>
        <strain evidence="13">cv. W1943</strain>
    </source>
</reference>
<evidence type="ECO:0000256" key="7">
    <source>
        <dbReference type="ARBA" id="ARBA00025991"/>
    </source>
</evidence>
<dbReference type="Gene3D" id="2.120.10.30">
    <property type="entry name" value="TolB, C-terminal domain"/>
    <property type="match status" value="1"/>
</dbReference>
<dbReference type="GO" id="GO:0003743">
    <property type="term" value="F:translation initiation factor activity"/>
    <property type="evidence" value="ECO:0007669"/>
    <property type="project" value="UniProtKB-KW"/>
</dbReference>
<dbReference type="HOGENOM" id="CLU_620219_0_0_1"/>
<evidence type="ECO:0000256" key="2">
    <source>
        <dbReference type="ARBA" id="ARBA00022540"/>
    </source>
</evidence>
<dbReference type="SUPFAM" id="SSF55418">
    <property type="entry name" value="eIF4e-like"/>
    <property type="match status" value="1"/>
</dbReference>
<dbReference type="FunFam" id="3.30.760.10:FF:000003">
    <property type="entry name" value="Eukaryotic translation initiation factor 4E"/>
    <property type="match status" value="1"/>
</dbReference>
<dbReference type="EnsemblPlants" id="ORUFI01G48820.1">
    <property type="protein sequence ID" value="ORUFI01G48820.1"/>
    <property type="gene ID" value="ORUFI01G48820"/>
</dbReference>
<dbReference type="PANTHER" id="PTHR11960:SF8">
    <property type="entry name" value="EUKARYOTIC TRANSLATION INITIATION FACTOR 4E1-RELATED"/>
    <property type="match status" value="1"/>
</dbReference>
<organism evidence="12 13">
    <name type="scientific">Oryza rufipogon</name>
    <name type="common">Brownbeard rice</name>
    <name type="synonym">Asian wild rice</name>
    <dbReference type="NCBI Taxonomy" id="4529"/>
    <lineage>
        <taxon>Eukaryota</taxon>
        <taxon>Viridiplantae</taxon>
        <taxon>Streptophyta</taxon>
        <taxon>Embryophyta</taxon>
        <taxon>Tracheophyta</taxon>
        <taxon>Spermatophyta</taxon>
        <taxon>Magnoliopsida</taxon>
        <taxon>Liliopsida</taxon>
        <taxon>Poales</taxon>
        <taxon>Poaceae</taxon>
        <taxon>BOP clade</taxon>
        <taxon>Oryzoideae</taxon>
        <taxon>Oryzeae</taxon>
        <taxon>Oryzinae</taxon>
        <taxon>Oryza</taxon>
    </lineage>
</organism>
<dbReference type="Pfam" id="PF01652">
    <property type="entry name" value="IF4E"/>
    <property type="match status" value="1"/>
</dbReference>
<comment type="subunit">
    <text evidence="7">EIF4F is a multi-subunit complex, the composition of which varies with external and internal environmental conditions. It is composed of at least EIF4A, EIF4E and EIF4G. EIF4E is also known to interact with other partners. In higher plants two isoforms of EIF4F have been identified, named isoform EIF4F and isoform EIF(iso)4F. Isoform EIF4F has subunits p220 and p26, whereas isoform EIF(iso)4F has subunits p82 and p28.</text>
</comment>
<comment type="similarity">
    <text evidence="1">Belongs to the eukaryotic initiation factor 4E family.</text>
</comment>
<dbReference type="AlphaFoldDB" id="A0A0E0N853"/>
<evidence type="ECO:0000313" key="13">
    <source>
        <dbReference type="Proteomes" id="UP000008022"/>
    </source>
</evidence>
<feature type="compositionally biased region" description="Low complexity" evidence="11">
    <location>
        <begin position="9"/>
        <end position="20"/>
    </location>
</feature>
<evidence type="ECO:0000256" key="8">
    <source>
        <dbReference type="ARBA" id="ARBA00030245"/>
    </source>
</evidence>
<dbReference type="STRING" id="4529.A0A0E0N853"/>
<keyword evidence="3" id="KW-0810">Translation regulation</keyword>
<evidence type="ECO:0000256" key="4">
    <source>
        <dbReference type="ARBA" id="ARBA00022884"/>
    </source>
</evidence>
<dbReference type="Gramene" id="ORUFI01G48820.1">
    <property type="protein sequence ID" value="ORUFI01G48820.1"/>
    <property type="gene ID" value="ORUFI01G48820"/>
</dbReference>
<protein>
    <recommendedName>
        <fullName evidence="9">eIF-4F 25 kDa subunit</fullName>
    </recommendedName>
    <alternativeName>
        <fullName evidence="10">eIF-4F p26 subunit</fullName>
    </alternativeName>
    <alternativeName>
        <fullName evidence="8">mRNA cap-binding protein</fullName>
    </alternativeName>
</protein>
<proteinExistence type="inferred from homology"/>